<feature type="transmembrane region" description="Helical" evidence="7">
    <location>
        <begin position="205"/>
        <end position="223"/>
    </location>
</feature>
<sequence length="879" mass="105693">MTNHCCFRCSISCEDTQDEDYLFFDEHFLKDFNEADDKKINEECNNKKNLPNLMNDKKKFLQYIQNEADTKNRPLKDIYKDIYMNFYLCKKCYGLHNIDIILFYNENSKFHHELMKYVDDIHIIIDEKVKNNVINNMKYIIESYTNNIDIIFFLLYLYVNNILNGTFVFNIQSYNEYYIKIKKFIILHNLIESYQPYLNHRIHKMFSYFLMYVFMFFCYNDIFKTLNLDQDKIKLLIILYENASLVFTNENYKNKKNNNNNNKIYYNQHINDQTLDGINFFSASQRAKDSFVCEHRNGYNKKRKKNNQYQCQCQYQNQCQYQCQCQCQYQNQCQYQCQCQYQNIYKCDENNIICTHNYDNYHDNHNSCKDEIEGLNQNFKQMDDREQSLINTKTSENPTQGNEQERQVFNECKTYHMYISFHNLCICGYYNKYNKEISQTKWLINNISNSVLSIEECISNIFNNIFSFSTATFIGSGREDKDARMMNIGRPFVYVLKDTKFSFLNFFLFFSNLSNKQNGIKNYNTINVNTIQEYNQFLLQEKKKKKYQHILKNDKQKNIIPSHDNNNCNDHPNDPNKNKNLQYNDIYPLIKEKKENNSLSIFDMKKNIFMKIFLHVQNSKQISYNNNIEDISKGTIHNTCNLNNFFKLPLSYSFNKELEVLFSKVFSFKYCSNYIYSLNITNDSETPMLTDIKKEKEKEKEQEQEQEQINKHKDNNNMYNNSYNIEHFAEIKLNNLSFSTNYPLVKKLMKYGEERKKEYKCIIYHSSKMNKDTIQKINDQISNHEPQTLTYVLKIIQKTPIRVLHRRSLINRERKIFQIKLIYLHKHFSLLYLLAESGLYIKEFVNGDKGRTIPNLKQFFGDDTYVNILNLDVATLIYD</sequence>
<dbReference type="InterPro" id="IPR048741">
    <property type="entry name" value="Pus10-like_C"/>
</dbReference>
<proteinExistence type="inferred from homology"/>
<name>A0A024X1M6_PLAFC</name>
<dbReference type="Gene3D" id="3.30.70.2510">
    <property type="match status" value="1"/>
</dbReference>
<feature type="transmembrane region" description="Helical" evidence="7">
    <location>
        <begin position="150"/>
        <end position="171"/>
    </location>
</feature>
<dbReference type="PANTHER" id="PTHR21568">
    <property type="entry name" value="TRNA PSEUDOURIDINE SYNTHASE PUS10"/>
    <property type="match status" value="1"/>
</dbReference>
<dbReference type="SUPFAM" id="SSF55120">
    <property type="entry name" value="Pseudouridine synthase"/>
    <property type="match status" value="1"/>
</dbReference>
<keyword evidence="7" id="KW-1133">Transmembrane helix</keyword>
<evidence type="ECO:0000256" key="3">
    <source>
        <dbReference type="ARBA" id="ARBA00022694"/>
    </source>
</evidence>
<feature type="compositionally biased region" description="Basic and acidic residues" evidence="6">
    <location>
        <begin position="695"/>
        <end position="715"/>
    </location>
</feature>
<dbReference type="PANTHER" id="PTHR21568:SF0">
    <property type="entry name" value="TRNA PSEUDOURIDINE SYNTHASE PUS10"/>
    <property type="match status" value="1"/>
</dbReference>
<organism evidence="9 10">
    <name type="scientific">Plasmodium falciparum (isolate Camp / Malaysia)</name>
    <dbReference type="NCBI Taxonomy" id="5835"/>
    <lineage>
        <taxon>Eukaryota</taxon>
        <taxon>Sar</taxon>
        <taxon>Alveolata</taxon>
        <taxon>Apicomplexa</taxon>
        <taxon>Aconoidasida</taxon>
        <taxon>Haemosporida</taxon>
        <taxon>Plasmodiidae</taxon>
        <taxon>Plasmodium</taxon>
        <taxon>Plasmodium (Laverania)</taxon>
    </lineage>
</organism>
<accession>A0A024X1M6</accession>
<evidence type="ECO:0000256" key="7">
    <source>
        <dbReference type="SAM" id="Phobius"/>
    </source>
</evidence>
<feature type="domain" description="Pus10-like C-terminal" evidence="8">
    <location>
        <begin position="426"/>
        <end position="551"/>
    </location>
</feature>
<dbReference type="OrthoDB" id="271937at2759"/>
<dbReference type="AlphaFoldDB" id="A0A024X1M6"/>
<keyword evidence="7" id="KW-0472">Membrane</keyword>
<gene>
    <name evidence="9" type="ORF">PFMC_04979</name>
</gene>
<evidence type="ECO:0000259" key="8">
    <source>
        <dbReference type="Pfam" id="PF21238"/>
    </source>
</evidence>
<dbReference type="InterPro" id="IPR039894">
    <property type="entry name" value="Pus10-like"/>
</dbReference>
<dbReference type="OMA" id="AYKCIIY"/>
<dbReference type="EC" id="5.4.99.25" evidence="2"/>
<feature type="region of interest" description="Disordered" evidence="6">
    <location>
        <begin position="558"/>
        <end position="577"/>
    </location>
</feature>
<feature type="domain" description="Pus10-like C-terminal" evidence="8">
    <location>
        <begin position="716"/>
        <end position="874"/>
    </location>
</feature>
<feature type="region of interest" description="Disordered" evidence="6">
    <location>
        <begin position="695"/>
        <end position="717"/>
    </location>
</feature>
<keyword evidence="3" id="KW-0819">tRNA processing</keyword>
<dbReference type="Proteomes" id="UP000030694">
    <property type="component" value="Unassembled WGS sequence"/>
</dbReference>
<reference evidence="9 10" key="2">
    <citation type="submission" date="2013-02" db="EMBL/GenBank/DDBJ databases">
        <title>The Genome Sequence of Plasmodium falciparum CAMP/Malaysia.</title>
        <authorList>
            <consortium name="The Broad Institute Genome Sequencing Platform"/>
            <consortium name="The Broad Institute Genome Sequencing Center for Infectious Disease"/>
            <person name="Neafsey D."/>
            <person name="Cheeseman I."/>
            <person name="Volkman S."/>
            <person name="Adams J."/>
            <person name="Walker B."/>
            <person name="Young S.K."/>
            <person name="Zeng Q."/>
            <person name="Gargeya S."/>
            <person name="Fitzgerald M."/>
            <person name="Haas B."/>
            <person name="Abouelleil A."/>
            <person name="Alvarado L."/>
            <person name="Arachchi H.M."/>
            <person name="Berlin A.M."/>
            <person name="Chapman S.B."/>
            <person name="Dewar J."/>
            <person name="Goldberg J."/>
            <person name="Griggs A."/>
            <person name="Gujja S."/>
            <person name="Hansen M."/>
            <person name="Howarth C."/>
            <person name="Imamovic A."/>
            <person name="Larimer J."/>
            <person name="McCowan C."/>
            <person name="Murphy C."/>
            <person name="Neiman D."/>
            <person name="Pearson M."/>
            <person name="Priest M."/>
            <person name="Roberts A."/>
            <person name="Saif S."/>
            <person name="Shea T."/>
            <person name="Sisk P."/>
            <person name="Sykes S."/>
            <person name="Wortman J."/>
            <person name="Nusbaum C."/>
            <person name="Birren B."/>
        </authorList>
    </citation>
    <scope>NUCLEOTIDE SEQUENCE [LARGE SCALE GENOMIC DNA]</scope>
    <source>
        <strain evidence="9 10">CAMP/Malaysia</strain>
    </source>
</reference>
<comment type="similarity">
    <text evidence="1">Belongs to the pseudouridine synthase Pus10 family.</text>
</comment>
<feature type="coiled-coil region" evidence="5">
    <location>
        <begin position="358"/>
        <end position="385"/>
    </location>
</feature>
<reference evidence="9 10" key="1">
    <citation type="submission" date="2013-02" db="EMBL/GenBank/DDBJ databases">
        <title>The Genome Annotation of Plasmodium falciparum CAMP/Malaysia.</title>
        <authorList>
            <consortium name="The Broad Institute Genome Sequencing Platform"/>
            <consortium name="The Broad Institute Genome Sequencing Center for Infectious Disease"/>
            <person name="Neafsey D."/>
            <person name="Hoffman S."/>
            <person name="Volkman S."/>
            <person name="Rosenthal P."/>
            <person name="Walker B."/>
            <person name="Young S.K."/>
            <person name="Zeng Q."/>
            <person name="Gargeya S."/>
            <person name="Fitzgerald M."/>
            <person name="Haas B."/>
            <person name="Abouelleil A."/>
            <person name="Allen A.W."/>
            <person name="Alvarado L."/>
            <person name="Arachchi H.M."/>
            <person name="Berlin A.M."/>
            <person name="Chapman S.B."/>
            <person name="Gainer-Dewar J."/>
            <person name="Goldberg J."/>
            <person name="Griggs A."/>
            <person name="Gujja S."/>
            <person name="Hansen M."/>
            <person name="Howarth C."/>
            <person name="Imamovic A."/>
            <person name="Ireland A."/>
            <person name="Larimer J."/>
            <person name="McCowan C."/>
            <person name="Murphy C."/>
            <person name="Pearson M."/>
            <person name="Poon T.W."/>
            <person name="Priest M."/>
            <person name="Roberts A."/>
            <person name="Saif S."/>
            <person name="Shea T."/>
            <person name="Sisk P."/>
            <person name="Sykes S."/>
            <person name="Wortman J."/>
            <person name="Nusbaum C."/>
            <person name="Birren B."/>
        </authorList>
    </citation>
    <scope>NUCLEOTIDE SEQUENCE [LARGE SCALE GENOMIC DNA]</scope>
    <source>
        <strain evidence="9 10">CAMP/Malaysia</strain>
    </source>
</reference>
<keyword evidence="4" id="KW-0413">Isomerase</keyword>
<dbReference type="GO" id="GO:0160148">
    <property type="term" value="F:tRNA pseudouridine(55) synthase activity"/>
    <property type="evidence" value="ECO:0007669"/>
    <property type="project" value="UniProtKB-EC"/>
</dbReference>
<dbReference type="InterPro" id="IPR020103">
    <property type="entry name" value="PsdUridine_synth_cat_dom_sf"/>
</dbReference>
<dbReference type="Gene3D" id="3.30.70.3190">
    <property type="match status" value="1"/>
</dbReference>
<evidence type="ECO:0000256" key="6">
    <source>
        <dbReference type="SAM" id="MobiDB-lite"/>
    </source>
</evidence>
<keyword evidence="7" id="KW-0812">Transmembrane</keyword>
<keyword evidence="5" id="KW-0175">Coiled coil</keyword>
<protein>
    <recommendedName>
        <fullName evidence="2">tRNA pseudouridine(55) synthase</fullName>
        <ecNumber evidence="2">5.4.99.25</ecNumber>
    </recommendedName>
</protein>
<dbReference type="Pfam" id="PF21238">
    <property type="entry name" value="Pus10_C"/>
    <property type="match status" value="2"/>
</dbReference>
<dbReference type="EMBL" id="KI927553">
    <property type="protein sequence ID" value="ETW59098.1"/>
    <property type="molecule type" value="Genomic_DNA"/>
</dbReference>
<evidence type="ECO:0000256" key="4">
    <source>
        <dbReference type="ARBA" id="ARBA00023235"/>
    </source>
</evidence>
<dbReference type="GO" id="GO:0003723">
    <property type="term" value="F:RNA binding"/>
    <property type="evidence" value="ECO:0007669"/>
    <property type="project" value="InterPro"/>
</dbReference>
<evidence type="ECO:0000256" key="2">
    <source>
        <dbReference type="ARBA" id="ARBA00012787"/>
    </source>
</evidence>
<evidence type="ECO:0000256" key="5">
    <source>
        <dbReference type="SAM" id="Coils"/>
    </source>
</evidence>
<evidence type="ECO:0000313" key="10">
    <source>
        <dbReference type="Proteomes" id="UP000030694"/>
    </source>
</evidence>
<dbReference type="GO" id="GO:0031119">
    <property type="term" value="P:tRNA pseudouridine synthesis"/>
    <property type="evidence" value="ECO:0007669"/>
    <property type="project" value="TreeGrafter"/>
</dbReference>
<evidence type="ECO:0000256" key="1">
    <source>
        <dbReference type="ARBA" id="ARBA00009652"/>
    </source>
</evidence>
<evidence type="ECO:0000313" key="9">
    <source>
        <dbReference type="EMBL" id="ETW59098.1"/>
    </source>
</evidence>